<dbReference type="InterPro" id="IPR038717">
    <property type="entry name" value="Tc1-like_DDE_dom"/>
</dbReference>
<dbReference type="InterPro" id="IPR036397">
    <property type="entry name" value="RNaseH_sf"/>
</dbReference>
<dbReference type="GO" id="GO:0003677">
    <property type="term" value="F:DNA binding"/>
    <property type="evidence" value="ECO:0007669"/>
    <property type="project" value="InterPro"/>
</dbReference>
<organism evidence="3 4">
    <name type="scientific">Tenebrio molitor</name>
    <name type="common">Yellow mealworm beetle</name>
    <dbReference type="NCBI Taxonomy" id="7067"/>
    <lineage>
        <taxon>Eukaryota</taxon>
        <taxon>Metazoa</taxon>
        <taxon>Ecdysozoa</taxon>
        <taxon>Arthropoda</taxon>
        <taxon>Hexapoda</taxon>
        <taxon>Insecta</taxon>
        <taxon>Pterygota</taxon>
        <taxon>Neoptera</taxon>
        <taxon>Endopterygota</taxon>
        <taxon>Coleoptera</taxon>
        <taxon>Polyphaga</taxon>
        <taxon>Cucujiformia</taxon>
        <taxon>Tenebrionidae</taxon>
        <taxon>Tenebrio</taxon>
    </lineage>
</organism>
<dbReference type="InterPro" id="IPR047655">
    <property type="entry name" value="Transpos_IS630-like"/>
</dbReference>
<dbReference type="GO" id="GO:0005634">
    <property type="term" value="C:nucleus"/>
    <property type="evidence" value="ECO:0007669"/>
    <property type="project" value="UniProtKB-SubCell"/>
</dbReference>
<dbReference type="InterPro" id="IPR009057">
    <property type="entry name" value="Homeodomain-like_sf"/>
</dbReference>
<dbReference type="NCBIfam" id="NF033545">
    <property type="entry name" value="transpos_IS630"/>
    <property type="match status" value="1"/>
</dbReference>
<proteinExistence type="predicted"/>
<dbReference type="InterPro" id="IPR001523">
    <property type="entry name" value="Paired_dom"/>
</dbReference>
<dbReference type="InterPro" id="IPR002492">
    <property type="entry name" value="Transposase_Tc1-like"/>
</dbReference>
<dbReference type="PANTHER" id="PTHR23022">
    <property type="entry name" value="TRANSPOSABLE ELEMENT-RELATED"/>
    <property type="match status" value="1"/>
</dbReference>
<keyword evidence="4" id="KW-1185">Reference proteome</keyword>
<name>A0A8J6LF90_TENMO</name>
<dbReference type="GO" id="GO:0006313">
    <property type="term" value="P:DNA transposition"/>
    <property type="evidence" value="ECO:0007669"/>
    <property type="project" value="InterPro"/>
</dbReference>
<comment type="subcellular location">
    <subcellularLocation>
        <location evidence="1">Nucleus</location>
    </subcellularLocation>
</comment>
<evidence type="ECO:0000259" key="2">
    <source>
        <dbReference type="PROSITE" id="PS51057"/>
    </source>
</evidence>
<dbReference type="GO" id="GO:0015074">
    <property type="term" value="P:DNA integration"/>
    <property type="evidence" value="ECO:0007669"/>
    <property type="project" value="InterPro"/>
</dbReference>
<evidence type="ECO:0000313" key="3">
    <source>
        <dbReference type="EMBL" id="KAH0819245.1"/>
    </source>
</evidence>
<dbReference type="Pfam" id="PF01498">
    <property type="entry name" value="HTH_Tnp_Tc3_2"/>
    <property type="match status" value="1"/>
</dbReference>
<dbReference type="AlphaFoldDB" id="A0A8J6LF90"/>
<protein>
    <recommendedName>
        <fullName evidence="2">Paired domain-containing protein</fullName>
    </recommendedName>
</protein>
<dbReference type="InterPro" id="IPR052338">
    <property type="entry name" value="Transposase_5"/>
</dbReference>
<evidence type="ECO:0000256" key="1">
    <source>
        <dbReference type="ARBA" id="ARBA00004123"/>
    </source>
</evidence>
<feature type="domain" description="Paired" evidence="2">
    <location>
        <begin position="1"/>
        <end position="130"/>
    </location>
</feature>
<accession>A0A8J6LF90</accession>
<comment type="caution">
    <text evidence="3">The sequence shown here is derived from an EMBL/GenBank/DDBJ whole genome shotgun (WGS) entry which is preliminary data.</text>
</comment>
<sequence length="339" mass="39095">MPLDSVIVARIVALIQDGRGQRETARIVGKSLCAVQNVYQRYEETGLITRRPGSGRKRVTTRRDDRFLVSTSLRNRTASAVLLRNQLQEVRDVNVSEWTVRRRLRAAGLSCRRMATGPPLQRRHRIARLAFAQNHLAWNDEDWSNVLFSDESRFCLNGSDGRRRVWRRPGERYAPVCIDERLPFGGGSVMVWAGISSEARTNLVFIQNGSLTAHRYITEVLEDHVMPFMITMGEHGILMHDNARPHAARIVRGYLDEVGIRRFDWPALSLDMNPIEHVWDELGRRVRRHTPAPRIAQELRELLLQEWNNIDQNVILNLIQSMPRRLQTVINARGGNTRY</sequence>
<dbReference type="SUPFAM" id="SSF46689">
    <property type="entry name" value="Homeodomain-like"/>
    <property type="match status" value="1"/>
</dbReference>
<dbReference type="Pfam" id="PF13358">
    <property type="entry name" value="DDE_3"/>
    <property type="match status" value="1"/>
</dbReference>
<dbReference type="Gene3D" id="3.30.420.10">
    <property type="entry name" value="Ribonuclease H-like superfamily/Ribonuclease H"/>
    <property type="match status" value="1"/>
</dbReference>
<dbReference type="PROSITE" id="PS51057">
    <property type="entry name" value="PAIRED_2"/>
    <property type="match status" value="1"/>
</dbReference>
<dbReference type="PANTHER" id="PTHR23022:SF134">
    <property type="entry name" value="TRANSPOSABLE ELEMENT TC1 TRANSPOSASE"/>
    <property type="match status" value="1"/>
</dbReference>
<gene>
    <name evidence="3" type="ORF">GEV33_003546</name>
</gene>
<dbReference type="EMBL" id="JABDTM020015123">
    <property type="protein sequence ID" value="KAH0819245.1"/>
    <property type="molecule type" value="Genomic_DNA"/>
</dbReference>
<dbReference type="GO" id="GO:0006355">
    <property type="term" value="P:regulation of DNA-templated transcription"/>
    <property type="evidence" value="ECO:0007669"/>
    <property type="project" value="InterPro"/>
</dbReference>
<reference evidence="3" key="2">
    <citation type="submission" date="2021-08" db="EMBL/GenBank/DDBJ databases">
        <authorList>
            <person name="Eriksson T."/>
        </authorList>
    </citation>
    <scope>NUCLEOTIDE SEQUENCE</scope>
    <source>
        <strain evidence="3">Stoneville</strain>
        <tissue evidence="3">Whole head</tissue>
    </source>
</reference>
<reference evidence="3" key="1">
    <citation type="journal article" date="2020" name="J Insects Food Feed">
        <title>The yellow mealworm (Tenebrio molitor) genome: a resource for the emerging insects as food and feed industry.</title>
        <authorList>
            <person name="Eriksson T."/>
            <person name="Andere A."/>
            <person name="Kelstrup H."/>
            <person name="Emery V."/>
            <person name="Picard C."/>
        </authorList>
    </citation>
    <scope>NUCLEOTIDE SEQUENCE</scope>
    <source>
        <strain evidence="3">Stoneville</strain>
        <tissue evidence="3">Whole head</tissue>
    </source>
</reference>
<evidence type="ECO:0000313" key="4">
    <source>
        <dbReference type="Proteomes" id="UP000719412"/>
    </source>
</evidence>
<dbReference type="Proteomes" id="UP000719412">
    <property type="component" value="Unassembled WGS sequence"/>
</dbReference>